<keyword evidence="12 17" id="KW-0464">Manganese</keyword>
<dbReference type="STRING" id="46731.A0A3M6UHH0"/>
<dbReference type="GO" id="GO:0006487">
    <property type="term" value="P:protein N-linked glycosylation"/>
    <property type="evidence" value="ECO:0007669"/>
    <property type="project" value="TreeGrafter"/>
</dbReference>
<keyword evidence="5" id="KW-0808">Transferase</keyword>
<evidence type="ECO:0000256" key="11">
    <source>
        <dbReference type="ARBA" id="ARBA00023136"/>
    </source>
</evidence>
<comment type="catalytic activity">
    <reaction evidence="16 17">
        <text>N(4)-(alpha-D-Man-(1-&gt;3)-[alpha-D-Man-(1-&gt;3)-[alpha-D-Man-(1-&gt;6)]-alpha-D-Man-(1-&gt;6)]-beta-D-Man-(1-&gt;4)-beta-D-GlcNAc-(1-&gt;4)-beta-D-GlcNAc)-L-asparaginyl-[protein] (N-glucan mannose isomer 5A1,2) + UDP-N-acetyl-alpha-D-glucosamine = N(4)-{beta-D-GlcNAc-(1-&gt;2)-alpha-D-Man-(1-&gt;3)-[alpha-D-Man-(1-&gt;3)-[alpha-D-Man-(1-&gt;6)]-alpha-D-Man-(1-&gt;6)]-beta-D-Man-(1-&gt;4)-beta-D-GlcNAc-(1-&gt;4)-beta-D-GlcNAc}-L-asparaginyl-[protein] + UDP + H(+)</text>
        <dbReference type="Rhea" id="RHEA:11456"/>
        <dbReference type="Rhea" id="RHEA-COMP:14367"/>
        <dbReference type="Rhea" id="RHEA-COMP:14368"/>
        <dbReference type="ChEBI" id="CHEBI:15378"/>
        <dbReference type="ChEBI" id="CHEBI:57705"/>
        <dbReference type="ChEBI" id="CHEBI:58223"/>
        <dbReference type="ChEBI" id="CHEBI:59087"/>
        <dbReference type="ChEBI" id="CHEBI:60625"/>
        <dbReference type="EC" id="2.4.1.101"/>
    </reaction>
</comment>
<evidence type="ECO:0000256" key="10">
    <source>
        <dbReference type="ARBA" id="ARBA00023034"/>
    </source>
</evidence>
<comment type="cofactor">
    <cofactor evidence="17">
        <name>Mn(2+)</name>
        <dbReference type="ChEBI" id="CHEBI:29035"/>
    </cofactor>
    <text evidence="17">The cofactor is mostly bound to the substrate.</text>
</comment>
<evidence type="ECO:0000313" key="19">
    <source>
        <dbReference type="Proteomes" id="UP000275408"/>
    </source>
</evidence>
<feature type="transmembrane region" description="Helical" evidence="17">
    <location>
        <begin position="12"/>
        <end position="32"/>
    </location>
</feature>
<keyword evidence="11 17" id="KW-0472">Membrane</keyword>
<protein>
    <recommendedName>
        <fullName evidence="14 17">Alpha-1,3-mannosyl-glycoprotein 2-beta-N-acetylglucosaminyltransferase</fullName>
        <shortName evidence="17">GNT-I</shortName>
        <shortName evidence="17">GlcNAc-T I</shortName>
        <ecNumber evidence="14 17">2.4.1.101</ecNumber>
    </recommendedName>
    <alternativeName>
        <fullName evidence="15 17">N-glycosyl-oligosaccharide-glycoprotein N-acetylglucosaminyltransferase I</fullName>
    </alternativeName>
</protein>
<sequence length="465" mass="53200">MKVVFITKQGWWIILAACVFVLGNCVLLYRFINKTSIAELEKAARLKEISDSYLENLKESDSKLKDLAEAVQRLQSKPVKSDNIGLEIREQNNNEVHAGFQVETPAEVQLKAEPQKTATLLKSKLLLPVTTEAEEFVAAVLVMACNRPTVKRCLDLLIKYRPSVKEFPIVVSQDCGDAATANVIRSYGNQVSFIQQPDLSDVRDVPANMRGMMGYFKISRHYKWALGQVFDNMGYDTVLIVEDDLDIAPDFYEYFKATKPLLDKDPSLWCVSAWNDNGKEGMVKRNDVLYRTDFFPGLGWMMRKSLWVELEPKWPLGFWDDWMREASQRKDRSCIRPEIPRTRTFGRVGVSRGQFYDQHLKFIKLNDQKHPFSKTDLSYLLKDNYDQRFVVRVHSLPLVTADQLVEKKVFATDVQVHYSSPMNFAQVAKQLGAMTDFKAGIPRMAYKGIVSIVFSGINVHIVPSE</sequence>
<dbReference type="Gene3D" id="3.90.550.10">
    <property type="entry name" value="Spore Coat Polysaccharide Biosynthesis Protein SpsA, Chain A"/>
    <property type="match status" value="1"/>
</dbReference>
<dbReference type="Pfam" id="PF03071">
    <property type="entry name" value="GNT-I"/>
    <property type="match status" value="1"/>
</dbReference>
<proteinExistence type="inferred from homology"/>
<comment type="pathway">
    <text evidence="2 17">Protein modification; protein glycosylation.</text>
</comment>
<dbReference type="OrthoDB" id="440755at2759"/>
<evidence type="ECO:0000256" key="6">
    <source>
        <dbReference type="ARBA" id="ARBA00022692"/>
    </source>
</evidence>
<dbReference type="OMA" id="SHLVEYR"/>
<dbReference type="InterPro" id="IPR029044">
    <property type="entry name" value="Nucleotide-diphossugar_trans"/>
</dbReference>
<name>A0A3M6UHH0_POCDA</name>
<evidence type="ECO:0000256" key="2">
    <source>
        <dbReference type="ARBA" id="ARBA00004922"/>
    </source>
</evidence>
<dbReference type="AlphaFoldDB" id="A0A3M6UHH0"/>
<dbReference type="PANTHER" id="PTHR10468">
    <property type="entry name" value="PROTEIN O-LINKED-MANNOSE BETA-1,2-N-ACETYLGLUCOSAMINYLTRANSFERASE 1/ALPHA-1,3-MANNOSYL-GLYCOPROTEIN 2-BETA-N-ACETYLGLUCOSAMINYLTRANSFERASE"/>
    <property type="match status" value="1"/>
</dbReference>
<dbReference type="EC" id="2.4.1.101" evidence="14 17"/>
<dbReference type="FunFam" id="3.90.550.10:FF:000055">
    <property type="entry name" value="Alpha-1,3-mannosyl-glycoprotein 2-beta-N-acetylglucosaminyltransferase"/>
    <property type="match status" value="1"/>
</dbReference>
<evidence type="ECO:0000256" key="15">
    <source>
        <dbReference type="ARBA" id="ARBA00041712"/>
    </source>
</evidence>
<dbReference type="GO" id="GO:0000139">
    <property type="term" value="C:Golgi membrane"/>
    <property type="evidence" value="ECO:0007669"/>
    <property type="project" value="UniProtKB-SubCell"/>
</dbReference>
<dbReference type="EMBL" id="RCHS01001528">
    <property type="protein sequence ID" value="RMX53029.1"/>
    <property type="molecule type" value="Genomic_DNA"/>
</dbReference>
<dbReference type="InterPro" id="IPR004139">
    <property type="entry name" value="Glyco_trans_13"/>
</dbReference>
<keyword evidence="6 17" id="KW-0812">Transmembrane</keyword>
<keyword evidence="10 17" id="KW-0333">Golgi apparatus</keyword>
<comment type="subcellular location">
    <subcellularLocation>
        <location evidence="1 17">Golgi apparatus membrane</location>
        <topology evidence="1 17">Single-pass type II membrane protein</topology>
    </subcellularLocation>
</comment>
<comment type="similarity">
    <text evidence="3 17">Belongs to the glycosyltransferase 13 family.</text>
</comment>
<dbReference type="Gene3D" id="3.10.180.20">
    <property type="entry name" value="N-Acetylglucosaminyltransferase I, Domain 2"/>
    <property type="match status" value="1"/>
</dbReference>
<keyword evidence="7 17" id="KW-0479">Metal-binding</keyword>
<dbReference type="SUPFAM" id="SSF53448">
    <property type="entry name" value="Nucleotide-diphospho-sugar transferases"/>
    <property type="match status" value="1"/>
</dbReference>
<evidence type="ECO:0000256" key="17">
    <source>
        <dbReference type="RuleBase" id="RU368119"/>
    </source>
</evidence>
<evidence type="ECO:0000256" key="5">
    <source>
        <dbReference type="ARBA" id="ARBA00022679"/>
    </source>
</evidence>
<comment type="function">
    <text evidence="13 17">Initiates complex N-linked carbohydrate formation. Essential for the conversion of high-mannose to hybrid and complex N-glycans.</text>
</comment>
<evidence type="ECO:0000256" key="16">
    <source>
        <dbReference type="ARBA" id="ARBA00049421"/>
    </source>
</evidence>
<comment type="caution">
    <text evidence="18">The sequence shown here is derived from an EMBL/GenBank/DDBJ whole genome shotgun (WGS) entry which is preliminary data.</text>
</comment>
<evidence type="ECO:0000313" key="18">
    <source>
        <dbReference type="EMBL" id="RMX53029.1"/>
    </source>
</evidence>
<keyword evidence="9 17" id="KW-1133">Transmembrane helix</keyword>
<keyword evidence="19" id="KW-1185">Reference proteome</keyword>
<evidence type="ECO:0000256" key="1">
    <source>
        <dbReference type="ARBA" id="ARBA00004323"/>
    </source>
</evidence>
<evidence type="ECO:0000256" key="13">
    <source>
        <dbReference type="ARBA" id="ARBA00037706"/>
    </source>
</evidence>
<evidence type="ECO:0000256" key="14">
    <source>
        <dbReference type="ARBA" id="ARBA00038949"/>
    </source>
</evidence>
<evidence type="ECO:0000256" key="7">
    <source>
        <dbReference type="ARBA" id="ARBA00022723"/>
    </source>
</evidence>
<dbReference type="GO" id="GO:0003827">
    <property type="term" value="F:alpha-1,3-mannosylglycoprotein 2-beta-N-acetylglucosaminyltransferase activity"/>
    <property type="evidence" value="ECO:0007669"/>
    <property type="project" value="UniProtKB-UniRule"/>
</dbReference>
<gene>
    <name evidence="18" type="ORF">pdam_00020366</name>
</gene>
<evidence type="ECO:0000256" key="12">
    <source>
        <dbReference type="ARBA" id="ARBA00023211"/>
    </source>
</evidence>
<evidence type="ECO:0000256" key="9">
    <source>
        <dbReference type="ARBA" id="ARBA00022989"/>
    </source>
</evidence>
<accession>A0A3M6UHH0</accession>
<dbReference type="InterPro" id="IPR052261">
    <property type="entry name" value="Glycosyltransferase_13"/>
</dbReference>
<dbReference type="CDD" id="cd02514">
    <property type="entry name" value="GT13_GLCNAC-TI"/>
    <property type="match status" value="1"/>
</dbReference>
<dbReference type="GO" id="GO:0030145">
    <property type="term" value="F:manganese ion binding"/>
    <property type="evidence" value="ECO:0007669"/>
    <property type="project" value="UniProtKB-UniRule"/>
</dbReference>
<evidence type="ECO:0000256" key="4">
    <source>
        <dbReference type="ARBA" id="ARBA00022676"/>
    </source>
</evidence>
<evidence type="ECO:0000256" key="3">
    <source>
        <dbReference type="ARBA" id="ARBA00006492"/>
    </source>
</evidence>
<dbReference type="UniPathway" id="UPA00378"/>
<reference evidence="18 19" key="1">
    <citation type="journal article" date="2018" name="Sci. Rep.">
        <title>Comparative analysis of the Pocillopora damicornis genome highlights role of immune system in coral evolution.</title>
        <authorList>
            <person name="Cunning R."/>
            <person name="Bay R.A."/>
            <person name="Gillette P."/>
            <person name="Baker A.C."/>
            <person name="Traylor-Knowles N."/>
        </authorList>
    </citation>
    <scope>NUCLEOTIDE SEQUENCE [LARGE SCALE GENOMIC DNA]</scope>
    <source>
        <strain evidence="18">RSMAS</strain>
        <tissue evidence="18">Whole animal</tissue>
    </source>
</reference>
<keyword evidence="4 17" id="KW-0328">Glycosyltransferase</keyword>
<evidence type="ECO:0000256" key="8">
    <source>
        <dbReference type="ARBA" id="ARBA00022968"/>
    </source>
</evidence>
<dbReference type="PANTHER" id="PTHR10468:SF0">
    <property type="entry name" value="ALPHA-1,3-MANNOSYL-GLYCOPROTEIN 2-BETA-N-ACETYLGLUCOSAMINYLTRANSFERASE"/>
    <property type="match status" value="1"/>
</dbReference>
<organism evidence="18 19">
    <name type="scientific">Pocillopora damicornis</name>
    <name type="common">Cauliflower coral</name>
    <name type="synonym">Millepora damicornis</name>
    <dbReference type="NCBI Taxonomy" id="46731"/>
    <lineage>
        <taxon>Eukaryota</taxon>
        <taxon>Metazoa</taxon>
        <taxon>Cnidaria</taxon>
        <taxon>Anthozoa</taxon>
        <taxon>Hexacorallia</taxon>
        <taxon>Scleractinia</taxon>
        <taxon>Astrocoeniina</taxon>
        <taxon>Pocilloporidae</taxon>
        <taxon>Pocillopora</taxon>
    </lineage>
</organism>
<keyword evidence="8 17" id="KW-0735">Signal-anchor</keyword>
<dbReference type="Proteomes" id="UP000275408">
    <property type="component" value="Unassembled WGS sequence"/>
</dbReference>